<dbReference type="PANTHER" id="PTHR35011">
    <property type="entry name" value="2,3-DIKETO-L-GULONATE TRAP TRANSPORTER SMALL PERMEASE PROTEIN YIAM"/>
    <property type="match status" value="1"/>
</dbReference>
<proteinExistence type="inferred from homology"/>
<dbReference type="EMBL" id="JAVRHK010000004">
    <property type="protein sequence ID" value="MDT0676337.1"/>
    <property type="molecule type" value="Genomic_DNA"/>
</dbReference>
<evidence type="ECO:0000256" key="2">
    <source>
        <dbReference type="ARBA" id="ARBA00022448"/>
    </source>
</evidence>
<dbReference type="RefSeq" id="WP_311502685.1">
    <property type="nucleotide sequence ID" value="NZ_JAVRHK010000004.1"/>
</dbReference>
<keyword evidence="12" id="KW-1185">Reference proteome</keyword>
<protein>
    <submittedName>
        <fullName evidence="11">TRAP transporter small permease</fullName>
    </submittedName>
</protein>
<gene>
    <name evidence="11" type="ORF">RM539_07060</name>
</gene>
<dbReference type="InterPro" id="IPR007387">
    <property type="entry name" value="TRAP_DctQ"/>
</dbReference>
<feature type="transmembrane region" description="Helical" evidence="9">
    <location>
        <begin position="129"/>
        <end position="150"/>
    </location>
</feature>
<dbReference type="PANTHER" id="PTHR35011:SF2">
    <property type="entry name" value="2,3-DIKETO-L-GULONATE TRAP TRANSPORTER SMALL PERMEASE PROTEIN YIAM"/>
    <property type="match status" value="1"/>
</dbReference>
<feature type="transmembrane region" description="Helical" evidence="9">
    <location>
        <begin position="7"/>
        <end position="31"/>
    </location>
</feature>
<feature type="transmembrane region" description="Helical" evidence="9">
    <location>
        <begin position="88"/>
        <end position="109"/>
    </location>
</feature>
<keyword evidence="4" id="KW-0997">Cell inner membrane</keyword>
<evidence type="ECO:0000256" key="9">
    <source>
        <dbReference type="SAM" id="Phobius"/>
    </source>
</evidence>
<name>A0ABU3D476_9FLAO</name>
<comment type="caution">
    <text evidence="11">The sequence shown here is derived from an EMBL/GenBank/DDBJ whole genome shotgun (WGS) entry which is preliminary data.</text>
</comment>
<evidence type="ECO:0000256" key="1">
    <source>
        <dbReference type="ARBA" id="ARBA00004429"/>
    </source>
</evidence>
<reference evidence="11 12" key="1">
    <citation type="submission" date="2023-09" db="EMBL/GenBank/DDBJ databases">
        <authorList>
            <person name="Rey-Velasco X."/>
        </authorList>
    </citation>
    <scope>NUCLEOTIDE SEQUENCE [LARGE SCALE GENOMIC DNA]</scope>
    <source>
        <strain evidence="11 12">F117</strain>
    </source>
</reference>
<evidence type="ECO:0000256" key="6">
    <source>
        <dbReference type="ARBA" id="ARBA00022989"/>
    </source>
</evidence>
<comment type="similarity">
    <text evidence="8">Belongs to the TRAP transporter small permease family.</text>
</comment>
<evidence type="ECO:0000313" key="12">
    <source>
        <dbReference type="Proteomes" id="UP001262582"/>
    </source>
</evidence>
<evidence type="ECO:0000256" key="7">
    <source>
        <dbReference type="ARBA" id="ARBA00023136"/>
    </source>
</evidence>
<evidence type="ECO:0000256" key="8">
    <source>
        <dbReference type="ARBA" id="ARBA00038436"/>
    </source>
</evidence>
<organism evidence="11 12">
    <name type="scientific">Autumnicola musiva</name>
    <dbReference type="NCBI Taxonomy" id="3075589"/>
    <lineage>
        <taxon>Bacteria</taxon>
        <taxon>Pseudomonadati</taxon>
        <taxon>Bacteroidota</taxon>
        <taxon>Flavobacteriia</taxon>
        <taxon>Flavobacteriales</taxon>
        <taxon>Flavobacteriaceae</taxon>
        <taxon>Autumnicola</taxon>
    </lineage>
</organism>
<accession>A0ABU3D476</accession>
<evidence type="ECO:0000313" key="11">
    <source>
        <dbReference type="EMBL" id="MDT0676337.1"/>
    </source>
</evidence>
<keyword evidence="6 9" id="KW-1133">Transmembrane helix</keyword>
<comment type="subcellular location">
    <subcellularLocation>
        <location evidence="1">Cell inner membrane</location>
        <topology evidence="1">Multi-pass membrane protein</topology>
    </subcellularLocation>
</comment>
<feature type="domain" description="Tripartite ATP-independent periplasmic transporters DctQ component" evidence="10">
    <location>
        <begin position="22"/>
        <end position="151"/>
    </location>
</feature>
<evidence type="ECO:0000256" key="4">
    <source>
        <dbReference type="ARBA" id="ARBA00022519"/>
    </source>
</evidence>
<keyword evidence="2" id="KW-0813">Transport</keyword>
<feature type="transmembrane region" description="Helical" evidence="9">
    <location>
        <begin position="46"/>
        <end position="64"/>
    </location>
</feature>
<keyword evidence="3" id="KW-1003">Cell membrane</keyword>
<dbReference type="InterPro" id="IPR055348">
    <property type="entry name" value="DctQ"/>
</dbReference>
<dbReference type="Proteomes" id="UP001262582">
    <property type="component" value="Unassembled WGS sequence"/>
</dbReference>
<evidence type="ECO:0000259" key="10">
    <source>
        <dbReference type="Pfam" id="PF04290"/>
    </source>
</evidence>
<evidence type="ECO:0000256" key="5">
    <source>
        <dbReference type="ARBA" id="ARBA00022692"/>
    </source>
</evidence>
<dbReference type="Pfam" id="PF04290">
    <property type="entry name" value="DctQ"/>
    <property type="match status" value="1"/>
</dbReference>
<keyword evidence="7 9" id="KW-0472">Membrane</keyword>
<evidence type="ECO:0000256" key="3">
    <source>
        <dbReference type="ARBA" id="ARBA00022475"/>
    </source>
</evidence>
<keyword evidence="5 9" id="KW-0812">Transmembrane</keyword>
<sequence length="160" mass="18184">MKIRKRLNIFLEWLVVILIAIMLFSVLWGVATRYIFADQSSWTDELARFMLIWVSMVGATYVAGKNEHIAIDLLPASMSEKKKIKMDIIAFVLIAVFVMAVFVIGGLRYVYISFHLGQTSAALGLPMGYVYSILPVCGVIIIYFKFLSIWEAKKLLKKPI</sequence>